<evidence type="ECO:0000313" key="2">
    <source>
        <dbReference type="EMBL" id="MDE1461513.1"/>
    </source>
</evidence>
<sequence length="390" mass="44788">MKQKINESFNVQLESCLNIAKWSPSSHNSQPWFCLLVENSKHQKQLFKNINDQLLLEDPGSRVILLGLDNNRCLKALAAHDLEMHLSLGAFSQVLIRLLYLSGYSILVNEYYEQSLALDWIDKSKEPKLAVIIKVDNHNQANIKKPEQKTCYDRFVDLVKSRKTNRGGYLPISSSDQFFNEESVLQYAKLYDQHDSQVVHFNNTWQVQTIVELIKKHAGLDFQHNQAWSETYRYIYFLTKDCKPIGFSVQSLFGDCNFIKRLWFATIFNPKVISMLNYFGFHQLIAKQMATLVNDCAFCVGITIEHSASIKQKIMAGAKVVDNWLSATANGLSYHPLSILLQHDHVRSQLERRLGVKGRLIFFVRVGQAISTFKDTSRISGDELLTTDLF</sequence>
<dbReference type="EMBL" id="JAPMOU010000005">
    <property type="protein sequence ID" value="MDE1461513.1"/>
    <property type="molecule type" value="Genomic_DNA"/>
</dbReference>
<gene>
    <name evidence="2" type="ORF">ORQ98_05980</name>
</gene>
<dbReference type="RefSeq" id="WP_274687875.1">
    <property type="nucleotide sequence ID" value="NZ_JAPMOU010000005.1"/>
</dbReference>
<dbReference type="SUPFAM" id="SSF55469">
    <property type="entry name" value="FMN-dependent nitroreductase-like"/>
    <property type="match status" value="1"/>
</dbReference>
<dbReference type="Pfam" id="PF00881">
    <property type="entry name" value="Nitroreductase"/>
    <property type="match status" value="1"/>
</dbReference>
<proteinExistence type="predicted"/>
<dbReference type="InterPro" id="IPR029479">
    <property type="entry name" value="Nitroreductase"/>
</dbReference>
<comment type="caution">
    <text evidence="2">The sequence shown here is derived from an EMBL/GenBank/DDBJ whole genome shotgun (WGS) entry which is preliminary data.</text>
</comment>
<dbReference type="Gene3D" id="3.40.109.10">
    <property type="entry name" value="NADH Oxidase"/>
    <property type="match status" value="2"/>
</dbReference>
<organism evidence="2 3">
    <name type="scientific">Spartinivicinus poritis</name>
    <dbReference type="NCBI Taxonomy" id="2994640"/>
    <lineage>
        <taxon>Bacteria</taxon>
        <taxon>Pseudomonadati</taxon>
        <taxon>Pseudomonadota</taxon>
        <taxon>Gammaproteobacteria</taxon>
        <taxon>Oceanospirillales</taxon>
        <taxon>Zooshikellaceae</taxon>
        <taxon>Spartinivicinus</taxon>
    </lineage>
</organism>
<reference evidence="2 3" key="1">
    <citation type="submission" date="2022-11" db="EMBL/GenBank/DDBJ databases">
        <title>Spartinivicinus poritis sp. nov., isolated from scleractinian coral Porites lutea.</title>
        <authorList>
            <person name="Zhang G."/>
            <person name="Cai L."/>
            <person name="Wei Q."/>
        </authorList>
    </citation>
    <scope>NUCLEOTIDE SEQUENCE [LARGE SCALE GENOMIC DNA]</scope>
    <source>
        <strain evidence="2 3">A2-2</strain>
    </source>
</reference>
<feature type="domain" description="Nitroreductase" evidence="1">
    <location>
        <begin position="12"/>
        <end position="67"/>
    </location>
</feature>
<accession>A0ABT5U587</accession>
<keyword evidence="3" id="KW-1185">Reference proteome</keyword>
<evidence type="ECO:0000313" key="3">
    <source>
        <dbReference type="Proteomes" id="UP001528823"/>
    </source>
</evidence>
<dbReference type="InterPro" id="IPR000415">
    <property type="entry name" value="Nitroreductase-like"/>
</dbReference>
<name>A0ABT5U587_9GAMM</name>
<evidence type="ECO:0000259" key="1">
    <source>
        <dbReference type="Pfam" id="PF00881"/>
    </source>
</evidence>
<protein>
    <submittedName>
        <fullName evidence="2">Nitroreductase family protein</fullName>
    </submittedName>
</protein>
<dbReference type="Proteomes" id="UP001528823">
    <property type="component" value="Unassembled WGS sequence"/>
</dbReference>